<reference evidence="2 3" key="1">
    <citation type="submission" date="2021-01" db="EMBL/GenBank/DDBJ databases">
        <title>Genome Sequencing of Type Strains.</title>
        <authorList>
            <person name="Lemaire J.F."/>
            <person name="Inderbitzin P."/>
            <person name="Collins S.B."/>
            <person name="Wespe N."/>
            <person name="Knight-Connoni V."/>
        </authorList>
    </citation>
    <scope>NUCLEOTIDE SEQUENCE [LARGE SCALE GENOMIC DNA]</scope>
    <source>
        <strain evidence="2 3">DSM 14730</strain>
    </source>
</reference>
<protein>
    <recommendedName>
        <fullName evidence="4">Lipoprotein</fullName>
    </recommendedName>
</protein>
<evidence type="ECO:0000256" key="1">
    <source>
        <dbReference type="SAM" id="MobiDB-lite"/>
    </source>
</evidence>
<sequence length="172" mass="18694">MTLAAGFLISGCGNESNKEDHKNHQEESQINKDSEASHQGHENHLPNGDIQELTASVDVMPGFLDKQPEEIAAIYAAAPKFKDLLESMPCYCGCGDSAGHKNNYDCFVAENKEDGKIVWDDHGTKCGTCLEIAAVSMSESADGKSPLEIRKMIDEKYKEGYAKPTPTPMPAS</sequence>
<feature type="region of interest" description="Disordered" evidence="1">
    <location>
        <begin position="14"/>
        <end position="48"/>
    </location>
</feature>
<dbReference type="InterPro" id="IPR025673">
    <property type="entry name" value="PCYCGC"/>
</dbReference>
<evidence type="ECO:0000313" key="3">
    <source>
        <dbReference type="Proteomes" id="UP001319060"/>
    </source>
</evidence>
<name>A0ABS2ZBA9_9BACL</name>
<evidence type="ECO:0000313" key="2">
    <source>
        <dbReference type="EMBL" id="MBN3544547.1"/>
    </source>
</evidence>
<feature type="compositionally biased region" description="Basic and acidic residues" evidence="1">
    <location>
        <begin position="16"/>
        <end position="44"/>
    </location>
</feature>
<accession>A0ABS2ZBA9</accession>
<keyword evidence="3" id="KW-1185">Reference proteome</keyword>
<organism evidence="2 3">
    <name type="scientific">Fictibacillus barbaricus</name>
    <dbReference type="NCBI Taxonomy" id="182136"/>
    <lineage>
        <taxon>Bacteria</taxon>
        <taxon>Bacillati</taxon>
        <taxon>Bacillota</taxon>
        <taxon>Bacilli</taxon>
        <taxon>Bacillales</taxon>
        <taxon>Fictibacillaceae</taxon>
        <taxon>Fictibacillus</taxon>
    </lineage>
</organism>
<proteinExistence type="predicted"/>
<dbReference type="Proteomes" id="UP001319060">
    <property type="component" value="Unassembled WGS sequence"/>
</dbReference>
<gene>
    <name evidence="2" type="ORF">JYA64_04540</name>
</gene>
<dbReference type="EMBL" id="JAFHKS010000042">
    <property type="protein sequence ID" value="MBN3544547.1"/>
    <property type="molecule type" value="Genomic_DNA"/>
</dbReference>
<comment type="caution">
    <text evidence="2">The sequence shown here is derived from an EMBL/GenBank/DDBJ whole genome shotgun (WGS) entry which is preliminary data.</text>
</comment>
<evidence type="ECO:0008006" key="4">
    <source>
        <dbReference type="Google" id="ProtNLM"/>
    </source>
</evidence>
<dbReference type="Pfam" id="PF13798">
    <property type="entry name" value="PCYCGC"/>
    <property type="match status" value="1"/>
</dbReference>